<evidence type="ECO:0000313" key="4">
    <source>
        <dbReference type="Proteomes" id="UP000663829"/>
    </source>
</evidence>
<gene>
    <name evidence="2" type="ORF">GPM918_LOCUS6552</name>
    <name evidence="3" type="ORF">SRO942_LOCUS6552</name>
</gene>
<evidence type="ECO:0008006" key="5">
    <source>
        <dbReference type="Google" id="ProtNLM"/>
    </source>
</evidence>
<comment type="caution">
    <text evidence="2">The sequence shown here is derived from an EMBL/GenBank/DDBJ whole genome shotgun (WGS) entry which is preliminary data.</text>
</comment>
<reference evidence="2" key="1">
    <citation type="submission" date="2021-02" db="EMBL/GenBank/DDBJ databases">
        <authorList>
            <person name="Nowell W R."/>
        </authorList>
    </citation>
    <scope>NUCLEOTIDE SEQUENCE</scope>
</reference>
<name>A0A813WVD3_9BILA</name>
<protein>
    <recommendedName>
        <fullName evidence="5">Transmembrane protein</fullName>
    </recommendedName>
</protein>
<evidence type="ECO:0000313" key="3">
    <source>
        <dbReference type="EMBL" id="CAF3647997.1"/>
    </source>
</evidence>
<dbReference type="EMBL" id="CAJNOQ010001013">
    <property type="protein sequence ID" value="CAF0860339.1"/>
    <property type="molecule type" value="Genomic_DNA"/>
</dbReference>
<dbReference type="Proteomes" id="UP000663829">
    <property type="component" value="Unassembled WGS sequence"/>
</dbReference>
<keyword evidence="1" id="KW-0812">Transmembrane</keyword>
<sequence length="273" mass="30334">MATANEELVELVTKQAMDLLAEIRKDVEETKALTEEDRKNCMAICHRVETEHTRLKIEFLNESLILIDQALETSDQQKLIQIHEAWSLVLKNVTHQCKTLVGPLMEVLRVLSRQDKNLGRKYAGLLAGAVVSSILCGAAVVVLIAHAHPGCCLQLATEAVLAVSVGALIAIAIALGCIAGCISIARLRIVYRKCSDSVRLILVKWFPHCFDGSSKDPSDSELANVIEQSINTLNIKQDIWRNRTALEMLKRWAKNQRDHQPISNMNSVPNKNL</sequence>
<feature type="transmembrane region" description="Helical" evidence="1">
    <location>
        <begin position="122"/>
        <end position="147"/>
    </location>
</feature>
<feature type="transmembrane region" description="Helical" evidence="1">
    <location>
        <begin position="159"/>
        <end position="185"/>
    </location>
</feature>
<accession>A0A813WVD3</accession>
<proteinExistence type="predicted"/>
<dbReference type="AlphaFoldDB" id="A0A813WVD3"/>
<dbReference type="EMBL" id="CAJOBC010001013">
    <property type="protein sequence ID" value="CAF3647997.1"/>
    <property type="molecule type" value="Genomic_DNA"/>
</dbReference>
<organism evidence="2 4">
    <name type="scientific">Didymodactylos carnosus</name>
    <dbReference type="NCBI Taxonomy" id="1234261"/>
    <lineage>
        <taxon>Eukaryota</taxon>
        <taxon>Metazoa</taxon>
        <taxon>Spiralia</taxon>
        <taxon>Gnathifera</taxon>
        <taxon>Rotifera</taxon>
        <taxon>Eurotatoria</taxon>
        <taxon>Bdelloidea</taxon>
        <taxon>Philodinida</taxon>
        <taxon>Philodinidae</taxon>
        <taxon>Didymodactylos</taxon>
    </lineage>
</organism>
<dbReference type="Proteomes" id="UP000681722">
    <property type="component" value="Unassembled WGS sequence"/>
</dbReference>
<keyword evidence="4" id="KW-1185">Reference proteome</keyword>
<dbReference type="OrthoDB" id="10384314at2759"/>
<keyword evidence="1" id="KW-1133">Transmembrane helix</keyword>
<evidence type="ECO:0000256" key="1">
    <source>
        <dbReference type="SAM" id="Phobius"/>
    </source>
</evidence>
<evidence type="ECO:0000313" key="2">
    <source>
        <dbReference type="EMBL" id="CAF0860339.1"/>
    </source>
</evidence>
<keyword evidence="1" id="KW-0472">Membrane</keyword>